<evidence type="ECO:0000313" key="1">
    <source>
        <dbReference type="EMBL" id="OAY23654.1"/>
    </source>
</evidence>
<name>A0A2C9U227_MANES</name>
<protein>
    <submittedName>
        <fullName evidence="1">Uncharacterized protein</fullName>
    </submittedName>
</protein>
<dbReference type="EMBL" id="CM004404">
    <property type="protein sequence ID" value="OAY23654.1"/>
    <property type="molecule type" value="Genomic_DNA"/>
</dbReference>
<gene>
    <name evidence="1" type="ORF">MANES_18G096000</name>
</gene>
<proteinExistence type="predicted"/>
<organism evidence="1">
    <name type="scientific">Manihot esculenta</name>
    <name type="common">Cassava</name>
    <name type="synonym">Jatropha manihot</name>
    <dbReference type="NCBI Taxonomy" id="3983"/>
    <lineage>
        <taxon>Eukaryota</taxon>
        <taxon>Viridiplantae</taxon>
        <taxon>Streptophyta</taxon>
        <taxon>Embryophyta</taxon>
        <taxon>Tracheophyta</taxon>
        <taxon>Spermatophyta</taxon>
        <taxon>Magnoliopsida</taxon>
        <taxon>eudicotyledons</taxon>
        <taxon>Gunneridae</taxon>
        <taxon>Pentapetalae</taxon>
        <taxon>rosids</taxon>
        <taxon>fabids</taxon>
        <taxon>Malpighiales</taxon>
        <taxon>Euphorbiaceae</taxon>
        <taxon>Crotonoideae</taxon>
        <taxon>Manihoteae</taxon>
        <taxon>Manihot</taxon>
    </lineage>
</organism>
<dbReference type="AlphaFoldDB" id="A0A2C9U227"/>
<accession>A0A2C9U227</accession>
<reference evidence="1" key="1">
    <citation type="submission" date="2016-02" db="EMBL/GenBank/DDBJ databases">
        <title>WGS assembly of Manihot esculenta.</title>
        <authorList>
            <person name="Bredeson J.V."/>
            <person name="Prochnik S.E."/>
            <person name="Lyons J.B."/>
            <person name="Schmutz J."/>
            <person name="Grimwood J."/>
            <person name="Vrebalov J."/>
            <person name="Bart R.S."/>
            <person name="Amuge T."/>
            <person name="Ferguson M.E."/>
            <person name="Green R."/>
            <person name="Putnam N."/>
            <person name="Stites J."/>
            <person name="Rounsley S."/>
            <person name="Rokhsar D.S."/>
        </authorList>
    </citation>
    <scope>NUCLEOTIDE SEQUENCE [LARGE SCALE GENOMIC DNA]</scope>
    <source>
        <tissue evidence="1">Leaf</tissue>
    </source>
</reference>
<sequence length="57" mass="6732">MIVASKSNKKKKKLWNVPTVTKFLECCSRWFYESCQSLEIYLICIRFQLSTPGLKSR</sequence>